<dbReference type="PANTHER" id="PTHR43110">
    <property type="entry name" value="THIOL PEROXIDASE"/>
    <property type="match status" value="1"/>
</dbReference>
<dbReference type="InterPro" id="IPR050455">
    <property type="entry name" value="Tpx_Peroxidase_subfamily"/>
</dbReference>
<keyword evidence="1 7" id="KW-0575">Peroxidase</keyword>
<dbReference type="CDD" id="cd03014">
    <property type="entry name" value="PRX_Atyp2cys"/>
    <property type="match status" value="1"/>
</dbReference>
<keyword evidence="2" id="KW-0049">Antioxidant</keyword>
<evidence type="ECO:0000256" key="4">
    <source>
        <dbReference type="ARBA" id="ARBA00023157"/>
    </source>
</evidence>
<dbReference type="InterPro" id="IPR013740">
    <property type="entry name" value="Redoxin"/>
</dbReference>
<dbReference type="EC" id="1.11.1.-" evidence="7"/>
<dbReference type="PANTHER" id="PTHR43110:SF1">
    <property type="entry name" value="THIOL PEROXIDASE"/>
    <property type="match status" value="1"/>
</dbReference>
<dbReference type="EMBL" id="WACR01000005">
    <property type="protein sequence ID" value="KAB1064414.1"/>
    <property type="molecule type" value="Genomic_DNA"/>
</dbReference>
<dbReference type="AlphaFoldDB" id="A0A6N6M8J5"/>
<evidence type="ECO:0000256" key="5">
    <source>
        <dbReference type="ARBA" id="ARBA00023284"/>
    </source>
</evidence>
<reference evidence="7 8" key="1">
    <citation type="submission" date="2019-09" db="EMBL/GenBank/DDBJ databases">
        <title>Genomes of Cryomorphaceae.</title>
        <authorList>
            <person name="Bowman J.P."/>
        </authorList>
    </citation>
    <scope>NUCLEOTIDE SEQUENCE [LARGE SCALE GENOMIC DNA]</scope>
    <source>
        <strain evidence="7 8">KCTC 52047</strain>
    </source>
</reference>
<dbReference type="GO" id="GO:0008379">
    <property type="term" value="F:thioredoxin peroxidase activity"/>
    <property type="evidence" value="ECO:0007669"/>
    <property type="project" value="InterPro"/>
</dbReference>
<dbReference type="InterPro" id="IPR013766">
    <property type="entry name" value="Thioredoxin_domain"/>
</dbReference>
<dbReference type="Gene3D" id="3.40.30.10">
    <property type="entry name" value="Glutaredoxin"/>
    <property type="match status" value="1"/>
</dbReference>
<dbReference type="SUPFAM" id="SSF52833">
    <property type="entry name" value="Thioredoxin-like"/>
    <property type="match status" value="1"/>
</dbReference>
<evidence type="ECO:0000256" key="3">
    <source>
        <dbReference type="ARBA" id="ARBA00023002"/>
    </source>
</evidence>
<dbReference type="InterPro" id="IPR018219">
    <property type="entry name" value="Tpx_CS"/>
</dbReference>
<protein>
    <submittedName>
        <fullName evidence="7">Thiol peroxidase</fullName>
        <ecNumber evidence="7">1.11.1.-</ecNumber>
    </submittedName>
</protein>
<proteinExistence type="predicted"/>
<feature type="domain" description="Thioredoxin" evidence="6">
    <location>
        <begin position="18"/>
        <end position="170"/>
    </location>
</feature>
<comment type="caution">
    <text evidence="7">The sequence shown here is derived from an EMBL/GenBank/DDBJ whole genome shotgun (WGS) entry which is preliminary data.</text>
</comment>
<accession>A0A6N6M8J5</accession>
<evidence type="ECO:0000256" key="2">
    <source>
        <dbReference type="ARBA" id="ARBA00022862"/>
    </source>
</evidence>
<keyword evidence="3 7" id="KW-0560">Oxidoreductase</keyword>
<evidence type="ECO:0000256" key="1">
    <source>
        <dbReference type="ARBA" id="ARBA00022559"/>
    </source>
</evidence>
<sequence length="171" mass="19114">METVNLKGFPVPLNGELPNEGVKAQDFYYVKGNLNEESLYDVDAKVKVLISVPSLDTNVCQVETSKFNEKLAKMKDVKALIISKDLPFAQKRFCDSAKINNVEAVSDFRYGDFGDDYGVLMTDGALKGLLARAVLVLDKDNNIHYSELVSDILQEPDYDSVIEEVEELLNK</sequence>
<organism evidence="7 8">
    <name type="scientific">Salibacter halophilus</name>
    <dbReference type="NCBI Taxonomy" id="1803916"/>
    <lineage>
        <taxon>Bacteria</taxon>
        <taxon>Pseudomonadati</taxon>
        <taxon>Bacteroidota</taxon>
        <taxon>Flavobacteriia</taxon>
        <taxon>Flavobacteriales</taxon>
        <taxon>Salibacteraceae</taxon>
        <taxon>Salibacter</taxon>
    </lineage>
</organism>
<dbReference type="PROSITE" id="PS51352">
    <property type="entry name" value="THIOREDOXIN_2"/>
    <property type="match status" value="1"/>
</dbReference>
<dbReference type="RefSeq" id="WP_151167561.1">
    <property type="nucleotide sequence ID" value="NZ_WACR01000005.1"/>
</dbReference>
<dbReference type="Pfam" id="PF08534">
    <property type="entry name" value="Redoxin"/>
    <property type="match status" value="1"/>
</dbReference>
<keyword evidence="8" id="KW-1185">Reference proteome</keyword>
<keyword evidence="4" id="KW-1015">Disulfide bond</keyword>
<dbReference type="NCBIfam" id="NF001808">
    <property type="entry name" value="PRK00522.1"/>
    <property type="match status" value="1"/>
</dbReference>
<dbReference type="PROSITE" id="PS01265">
    <property type="entry name" value="TPX"/>
    <property type="match status" value="1"/>
</dbReference>
<dbReference type="InterPro" id="IPR002065">
    <property type="entry name" value="TPX"/>
</dbReference>
<dbReference type="Proteomes" id="UP000435357">
    <property type="component" value="Unassembled WGS sequence"/>
</dbReference>
<name>A0A6N6M8J5_9FLAO</name>
<keyword evidence="5" id="KW-0676">Redox-active center</keyword>
<dbReference type="InterPro" id="IPR036249">
    <property type="entry name" value="Thioredoxin-like_sf"/>
</dbReference>
<dbReference type="OrthoDB" id="9781543at2"/>
<gene>
    <name evidence="7" type="ORF">F3059_06845</name>
</gene>
<evidence type="ECO:0000259" key="6">
    <source>
        <dbReference type="PROSITE" id="PS51352"/>
    </source>
</evidence>
<evidence type="ECO:0000313" key="7">
    <source>
        <dbReference type="EMBL" id="KAB1064414.1"/>
    </source>
</evidence>
<evidence type="ECO:0000313" key="8">
    <source>
        <dbReference type="Proteomes" id="UP000435357"/>
    </source>
</evidence>